<keyword evidence="7" id="KW-1133">Transmembrane helix</keyword>
<dbReference type="Gene3D" id="2.40.10.350">
    <property type="entry name" value="Rod shape-determining protein MreC, domain 2"/>
    <property type="match status" value="1"/>
</dbReference>
<dbReference type="InterPro" id="IPR042175">
    <property type="entry name" value="Cell/Rod_MreC_2"/>
</dbReference>
<feature type="transmembrane region" description="Helical" evidence="7">
    <location>
        <begin position="6"/>
        <end position="23"/>
    </location>
</feature>
<evidence type="ECO:0000256" key="5">
    <source>
        <dbReference type="PIRNR" id="PIRNR038471"/>
    </source>
</evidence>
<accession>A0ABS0ZKZ2</accession>
<reference evidence="9 10" key="1">
    <citation type="journal article" date="2021" name="Int. J. Syst. Evol. Microbiol.">
        <title>Streptococcus vicugnae sp. nov., isolated from faeces of alpacas (Vicugna pacos) and cattle (Bos taurus), Streptococcus zalophi sp. nov., and Streptococcus pacificus sp. nov., isolated from respiratory tract of California sea lions (Zalophus californianus).</title>
        <authorList>
            <person name="Volokhov D.V."/>
            <person name="Zagorodnyaya T.A."/>
            <person name="Shen Z."/>
            <person name="Blom J."/>
            <person name="Furtak V.A."/>
            <person name="Eisenberg T."/>
            <person name="Fan P."/>
            <person name="Jeong K.C."/>
            <person name="Gao Y."/>
            <person name="Zhang S."/>
            <person name="Amselle M."/>
        </authorList>
    </citation>
    <scope>NUCLEOTIDE SEQUENCE [LARGE SCALE GENOMIC DNA]</scope>
    <source>
        <strain evidence="9 10">CSL7591</strain>
    </source>
</reference>
<feature type="domain" description="Rod shape-determining protein MreC beta-barrel core" evidence="8">
    <location>
        <begin position="118"/>
        <end position="268"/>
    </location>
</feature>
<evidence type="ECO:0000256" key="2">
    <source>
        <dbReference type="ARBA" id="ARBA00013855"/>
    </source>
</evidence>
<evidence type="ECO:0000256" key="1">
    <source>
        <dbReference type="ARBA" id="ARBA00009369"/>
    </source>
</evidence>
<keyword evidence="7" id="KW-0812">Transmembrane</keyword>
<dbReference type="PIRSF" id="PIRSF038471">
    <property type="entry name" value="MreC"/>
    <property type="match status" value="1"/>
</dbReference>
<dbReference type="InterPro" id="IPR007221">
    <property type="entry name" value="MreC"/>
</dbReference>
<keyword evidence="10" id="KW-1185">Reference proteome</keyword>
<dbReference type="Proteomes" id="UP000653045">
    <property type="component" value="Unassembled WGS sequence"/>
</dbReference>
<proteinExistence type="inferred from homology"/>
<feature type="coiled-coil region" evidence="6">
    <location>
        <begin position="71"/>
        <end position="101"/>
    </location>
</feature>
<evidence type="ECO:0000256" key="7">
    <source>
        <dbReference type="SAM" id="Phobius"/>
    </source>
</evidence>
<dbReference type="NCBIfam" id="TIGR00219">
    <property type="entry name" value="mreC"/>
    <property type="match status" value="1"/>
</dbReference>
<dbReference type="Pfam" id="PF04085">
    <property type="entry name" value="MreC"/>
    <property type="match status" value="1"/>
</dbReference>
<evidence type="ECO:0000313" key="10">
    <source>
        <dbReference type="Proteomes" id="UP000653045"/>
    </source>
</evidence>
<sequence length="270" mass="30024">MLTINFYFHCFFLFSGSLIFFISKNKSLRVATTSFIDKGINVVKEVVDTPIYFVSQQLSSVNELFNTYSENENLRQQISESETKEKEYQILLEENKELRSALEIKDSFLGLSVLTGKVVMRSPVAWLDNVTVDIGKNDGVFEQMFLVSNGGLAGKVDKVNKETTDVSLITNLSSTDGIPVKIKTNKDDAFGVLTDYDVKENLLIISQLNTREAIASGDDVFTSGLDGQSPSDISVGKVKMIDDKEPLNIKIYVVPTVDFSHLSYVSLIGE</sequence>
<dbReference type="PANTHER" id="PTHR34138">
    <property type="entry name" value="CELL SHAPE-DETERMINING PROTEIN MREC"/>
    <property type="match status" value="1"/>
</dbReference>
<keyword evidence="3 5" id="KW-0133">Cell shape</keyword>
<evidence type="ECO:0000256" key="3">
    <source>
        <dbReference type="ARBA" id="ARBA00022960"/>
    </source>
</evidence>
<protein>
    <recommendedName>
        <fullName evidence="2 5">Cell shape-determining protein MreC</fullName>
    </recommendedName>
    <alternativeName>
        <fullName evidence="4 5">Cell shape protein MreC</fullName>
    </alternativeName>
</protein>
<comment type="similarity">
    <text evidence="1 5">Belongs to the MreC family.</text>
</comment>
<evidence type="ECO:0000256" key="4">
    <source>
        <dbReference type="ARBA" id="ARBA00032089"/>
    </source>
</evidence>
<dbReference type="Gene3D" id="2.40.10.340">
    <property type="entry name" value="Rod shape-determining protein MreC, domain 1"/>
    <property type="match status" value="1"/>
</dbReference>
<comment type="caution">
    <text evidence="9">The sequence shown here is derived from an EMBL/GenBank/DDBJ whole genome shotgun (WGS) entry which is preliminary data.</text>
</comment>
<dbReference type="InterPro" id="IPR055342">
    <property type="entry name" value="MreC_beta-barrel_core"/>
</dbReference>
<evidence type="ECO:0000259" key="8">
    <source>
        <dbReference type="Pfam" id="PF04085"/>
    </source>
</evidence>
<comment type="function">
    <text evidence="5">Involved in formation and maintenance of cell shape.</text>
</comment>
<evidence type="ECO:0000256" key="6">
    <source>
        <dbReference type="SAM" id="Coils"/>
    </source>
</evidence>
<organism evidence="9 10">
    <name type="scientific">Streptococcus pacificus</name>
    <dbReference type="NCBI Taxonomy" id="2740577"/>
    <lineage>
        <taxon>Bacteria</taxon>
        <taxon>Bacillati</taxon>
        <taxon>Bacillota</taxon>
        <taxon>Bacilli</taxon>
        <taxon>Lactobacillales</taxon>
        <taxon>Streptococcaceae</taxon>
        <taxon>Streptococcus</taxon>
    </lineage>
</organism>
<evidence type="ECO:0000313" key="9">
    <source>
        <dbReference type="EMBL" id="MBJ8326563.1"/>
    </source>
</evidence>
<dbReference type="InterPro" id="IPR042177">
    <property type="entry name" value="Cell/Rod_1"/>
</dbReference>
<dbReference type="EMBL" id="JAENBO010000008">
    <property type="protein sequence ID" value="MBJ8326563.1"/>
    <property type="molecule type" value="Genomic_DNA"/>
</dbReference>
<gene>
    <name evidence="9" type="primary">mreC</name>
    <name evidence="9" type="ORF">JHK62_07760</name>
</gene>
<dbReference type="RefSeq" id="WP_199576189.1">
    <property type="nucleotide sequence ID" value="NZ_JAENBO010000008.1"/>
</dbReference>
<keyword evidence="7" id="KW-0472">Membrane</keyword>
<name>A0ABS0ZKZ2_9STRE</name>
<dbReference type="PANTHER" id="PTHR34138:SF1">
    <property type="entry name" value="CELL SHAPE-DETERMINING PROTEIN MREC"/>
    <property type="match status" value="1"/>
</dbReference>
<keyword evidence="6" id="KW-0175">Coiled coil</keyword>